<reference evidence="3 4" key="1">
    <citation type="journal article" date="2015" name="Stand. Genomic Sci.">
        <title>Genomic Encyclopedia of Bacterial and Archaeal Type Strains, Phase III: the genomes of soil and plant-associated and newly described type strains.</title>
        <authorList>
            <person name="Whitman W.B."/>
            <person name="Woyke T."/>
            <person name="Klenk H.P."/>
            <person name="Zhou Y."/>
            <person name="Lilburn T.G."/>
            <person name="Beck B.J."/>
            <person name="De Vos P."/>
            <person name="Vandamme P."/>
            <person name="Eisen J.A."/>
            <person name="Garrity G."/>
            <person name="Hugenholtz P."/>
            <person name="Kyrpides N.C."/>
        </authorList>
    </citation>
    <scope>NUCLEOTIDE SEQUENCE [LARGE SCALE GENOMIC DNA]</scope>
    <source>
        <strain evidence="3 4">CECT 7306</strain>
    </source>
</reference>
<comment type="caution">
    <text evidence="3">The sequence shown here is derived from an EMBL/GenBank/DDBJ whole genome shotgun (WGS) entry which is preliminary data.</text>
</comment>
<evidence type="ECO:0008006" key="5">
    <source>
        <dbReference type="Google" id="ProtNLM"/>
    </source>
</evidence>
<dbReference type="NCBIfam" id="NF041390">
    <property type="entry name" value="TadE_Rv3655c"/>
    <property type="match status" value="1"/>
</dbReference>
<keyword evidence="2" id="KW-0812">Transmembrane</keyword>
<feature type="transmembrane region" description="Helical" evidence="2">
    <location>
        <begin position="53"/>
        <end position="71"/>
    </location>
</feature>
<dbReference type="InterPro" id="IPR049790">
    <property type="entry name" value="Rv3655c/TadE"/>
</dbReference>
<sequence>MTRPPDRAAPGEDAAREAVGRGPVGRRGLVARGGLVGRGGPARRDAGGVTAELALGLVAVVVALSAVLSVGRAVEAQVRVVDAATAGARAAARGASPADVAAAAGAVAGPGAGTSSAVGGGRAVVVVRARVELLLPGTPSLPVVGRSTAAVEVGAGEGAVGGVAGAAGDGPPSGAP</sequence>
<accession>A0A3N1HQ29</accession>
<dbReference type="Proteomes" id="UP000276232">
    <property type="component" value="Unassembled WGS sequence"/>
</dbReference>
<organism evidence="3 4">
    <name type="scientific">Pseudokineococcus lusitanus</name>
    <dbReference type="NCBI Taxonomy" id="763993"/>
    <lineage>
        <taxon>Bacteria</taxon>
        <taxon>Bacillati</taxon>
        <taxon>Actinomycetota</taxon>
        <taxon>Actinomycetes</taxon>
        <taxon>Kineosporiales</taxon>
        <taxon>Kineosporiaceae</taxon>
        <taxon>Pseudokineococcus</taxon>
    </lineage>
</organism>
<evidence type="ECO:0000313" key="3">
    <source>
        <dbReference type="EMBL" id="ROP44566.1"/>
    </source>
</evidence>
<dbReference type="AlphaFoldDB" id="A0A3N1HQ29"/>
<keyword evidence="2" id="KW-0472">Membrane</keyword>
<dbReference type="RefSeq" id="WP_123378845.1">
    <property type="nucleotide sequence ID" value="NZ_RJKN01000002.1"/>
</dbReference>
<feature type="compositionally biased region" description="Basic and acidic residues" evidence="1">
    <location>
        <begin position="1"/>
        <end position="19"/>
    </location>
</feature>
<name>A0A3N1HQ29_9ACTN</name>
<evidence type="ECO:0000256" key="2">
    <source>
        <dbReference type="SAM" id="Phobius"/>
    </source>
</evidence>
<keyword evidence="4" id="KW-1185">Reference proteome</keyword>
<keyword evidence="2" id="KW-1133">Transmembrane helix</keyword>
<proteinExistence type="predicted"/>
<dbReference type="InParanoid" id="A0A3N1HQ29"/>
<protein>
    <recommendedName>
        <fullName evidence="5">TadE-like protein</fullName>
    </recommendedName>
</protein>
<gene>
    <name evidence="3" type="ORF">EDC03_0687</name>
</gene>
<dbReference type="EMBL" id="RJKN01000002">
    <property type="protein sequence ID" value="ROP44566.1"/>
    <property type="molecule type" value="Genomic_DNA"/>
</dbReference>
<evidence type="ECO:0000313" key="4">
    <source>
        <dbReference type="Proteomes" id="UP000276232"/>
    </source>
</evidence>
<evidence type="ECO:0000256" key="1">
    <source>
        <dbReference type="SAM" id="MobiDB-lite"/>
    </source>
</evidence>
<feature type="region of interest" description="Disordered" evidence="1">
    <location>
        <begin position="1"/>
        <end position="25"/>
    </location>
</feature>